<dbReference type="SUPFAM" id="SSF50193">
    <property type="entry name" value="Ribosomal protein L14"/>
    <property type="match status" value="1"/>
</dbReference>
<dbReference type="Pfam" id="PF00238">
    <property type="entry name" value="Ribosomal_L14"/>
    <property type="match status" value="1"/>
</dbReference>
<dbReference type="GO" id="GO:0022625">
    <property type="term" value="C:cytosolic large ribosomal subunit"/>
    <property type="evidence" value="ECO:0007669"/>
    <property type="project" value="TreeGrafter"/>
</dbReference>
<dbReference type="PROSITE" id="PS00049">
    <property type="entry name" value="RIBOSOMAL_L14"/>
    <property type="match status" value="1"/>
</dbReference>
<dbReference type="AlphaFoldDB" id="A0A2J6WDN6"/>
<organism evidence="6 7">
    <name type="scientific">Caldisericum exile</name>
    <dbReference type="NCBI Taxonomy" id="693075"/>
    <lineage>
        <taxon>Bacteria</taxon>
        <taxon>Pseudomonadati</taxon>
        <taxon>Caldisericota/Cryosericota group</taxon>
        <taxon>Caldisericota</taxon>
        <taxon>Caldisericia</taxon>
        <taxon>Caldisericales</taxon>
        <taxon>Caldisericaceae</taxon>
        <taxon>Caldisericum</taxon>
    </lineage>
</organism>
<evidence type="ECO:0000313" key="6">
    <source>
        <dbReference type="EMBL" id="PMP66761.1"/>
    </source>
</evidence>
<dbReference type="InterPro" id="IPR005745">
    <property type="entry name" value="Ribosomal_uL14_bac-type"/>
</dbReference>
<dbReference type="RefSeq" id="WP_416085815.1">
    <property type="nucleotide sequence ID" value="NZ_JBNARP010000026.1"/>
</dbReference>
<comment type="similarity">
    <text evidence="3 4">Belongs to the universal ribosomal protein uL14 family.</text>
</comment>
<dbReference type="EMBL" id="PNIL01000064">
    <property type="protein sequence ID" value="PMP66761.1"/>
    <property type="molecule type" value="Genomic_DNA"/>
</dbReference>
<dbReference type="SMART" id="SM01374">
    <property type="entry name" value="Ribosomal_L14"/>
    <property type="match status" value="1"/>
</dbReference>
<comment type="subunit">
    <text evidence="3">Part of the 50S ribosomal subunit. Forms a cluster with proteins L3 and L19. In the 70S ribosome, L14 and L19 interact and together make contacts with the 16S rRNA in bridges B5 and B8.</text>
</comment>
<evidence type="ECO:0000256" key="2">
    <source>
        <dbReference type="ARBA" id="ARBA00023274"/>
    </source>
</evidence>
<dbReference type="HAMAP" id="MF_01367">
    <property type="entry name" value="Ribosomal_uL14"/>
    <property type="match status" value="1"/>
</dbReference>
<dbReference type="PANTHER" id="PTHR11761:SF3">
    <property type="entry name" value="LARGE RIBOSOMAL SUBUNIT PROTEIN UL14M"/>
    <property type="match status" value="1"/>
</dbReference>
<dbReference type="Proteomes" id="UP000237040">
    <property type="component" value="Unassembled WGS sequence"/>
</dbReference>
<keyword evidence="1 3" id="KW-0689">Ribosomal protein</keyword>
<gene>
    <name evidence="3" type="primary">rplN</name>
    <name evidence="6" type="ORF">C0189_04445</name>
</gene>
<dbReference type="CDD" id="cd00337">
    <property type="entry name" value="Ribosomal_uL14"/>
    <property type="match status" value="1"/>
</dbReference>
<protein>
    <recommendedName>
        <fullName evidence="3">Large ribosomal subunit protein uL14</fullName>
    </recommendedName>
</protein>
<dbReference type="NCBIfam" id="TIGR01067">
    <property type="entry name" value="rplN_bact"/>
    <property type="match status" value="1"/>
</dbReference>
<dbReference type="GO" id="GO:0006412">
    <property type="term" value="P:translation"/>
    <property type="evidence" value="ECO:0007669"/>
    <property type="project" value="UniProtKB-UniRule"/>
</dbReference>
<dbReference type="InterPro" id="IPR019972">
    <property type="entry name" value="Ribosomal_uL14_CS"/>
</dbReference>
<evidence type="ECO:0000256" key="1">
    <source>
        <dbReference type="ARBA" id="ARBA00022980"/>
    </source>
</evidence>
<keyword evidence="2 3" id="KW-0687">Ribonucleoprotein</keyword>
<dbReference type="Gene3D" id="2.40.150.20">
    <property type="entry name" value="Ribosomal protein L14"/>
    <property type="match status" value="1"/>
</dbReference>
<name>A0A2J6WDN6_9BACT</name>
<reference evidence="6 7" key="1">
    <citation type="submission" date="2018-01" db="EMBL/GenBank/DDBJ databases">
        <title>Metagenomic assembled genomes from two thermal pools in the Uzon Caldera, Kamchatka, Russia.</title>
        <authorList>
            <person name="Wilkins L."/>
            <person name="Ettinger C."/>
        </authorList>
    </citation>
    <scope>NUCLEOTIDE SEQUENCE [LARGE SCALE GENOMIC DNA]</scope>
    <source>
        <strain evidence="6">ZAV-07</strain>
    </source>
</reference>
<keyword evidence="3 5" id="KW-0694">RNA-binding</keyword>
<dbReference type="GO" id="GO:0070180">
    <property type="term" value="F:large ribosomal subunit rRNA binding"/>
    <property type="evidence" value="ECO:0007669"/>
    <property type="project" value="TreeGrafter"/>
</dbReference>
<evidence type="ECO:0000256" key="4">
    <source>
        <dbReference type="RuleBase" id="RU003949"/>
    </source>
</evidence>
<dbReference type="GO" id="GO:0003735">
    <property type="term" value="F:structural constituent of ribosome"/>
    <property type="evidence" value="ECO:0007669"/>
    <property type="project" value="InterPro"/>
</dbReference>
<dbReference type="InterPro" id="IPR000218">
    <property type="entry name" value="Ribosomal_uL14"/>
</dbReference>
<sequence>MVRQYSRLVCADNTGVKEVSIITVLDVGHRPTGTVGDRIVATVKKAVPNSPIPKGTIVKAVIVRTKYPIKREDGSIIRFDDNACVILDNEGNPKGTRVFGPVAREIRKKGYVKIASLAPEVL</sequence>
<keyword evidence="3 5" id="KW-0699">rRNA-binding</keyword>
<evidence type="ECO:0000313" key="7">
    <source>
        <dbReference type="Proteomes" id="UP000237040"/>
    </source>
</evidence>
<proteinExistence type="inferred from homology"/>
<comment type="function">
    <text evidence="3 5">Binds to 23S rRNA. Forms part of two intersubunit bridges in the 70S ribosome.</text>
</comment>
<dbReference type="PANTHER" id="PTHR11761">
    <property type="entry name" value="50S/60S RIBOSOMAL PROTEIN L14/L23"/>
    <property type="match status" value="1"/>
</dbReference>
<accession>A0A2J6WDN6</accession>
<dbReference type="InterPro" id="IPR036853">
    <property type="entry name" value="Ribosomal_uL14_sf"/>
</dbReference>
<evidence type="ECO:0000256" key="3">
    <source>
        <dbReference type="HAMAP-Rule" id="MF_01367"/>
    </source>
</evidence>
<evidence type="ECO:0000256" key="5">
    <source>
        <dbReference type="RuleBase" id="RU003950"/>
    </source>
</evidence>
<comment type="caution">
    <text evidence="6">The sequence shown here is derived from an EMBL/GenBank/DDBJ whole genome shotgun (WGS) entry which is preliminary data.</text>
</comment>